<evidence type="ECO:0000256" key="6">
    <source>
        <dbReference type="ARBA" id="ARBA00023136"/>
    </source>
</evidence>
<dbReference type="EC" id="2.7.1.91" evidence="7"/>
<keyword evidence="5" id="KW-0067">ATP-binding</keyword>
<keyword evidence="2" id="KW-0808">Transferase</keyword>
<dbReference type="InterPro" id="IPR050187">
    <property type="entry name" value="Lipid_Phosphate_FormReg"/>
</dbReference>
<dbReference type="GO" id="GO:0071215">
    <property type="term" value="P:cellular response to abscisic acid stimulus"/>
    <property type="evidence" value="ECO:0007669"/>
    <property type="project" value="UniProtKB-ARBA"/>
</dbReference>
<comment type="caution">
    <text evidence="9">The sequence shown here is derived from an EMBL/GenBank/DDBJ whole genome shotgun (WGS) entry which is preliminary data.</text>
</comment>
<name>A0AAW1XHU0_RUBAR</name>
<dbReference type="PANTHER" id="PTHR12358:SF31">
    <property type="entry name" value="ACYLGLYCEROL KINASE, MITOCHONDRIAL"/>
    <property type="match status" value="1"/>
</dbReference>
<dbReference type="Pfam" id="PF19279">
    <property type="entry name" value="YegS_C"/>
    <property type="match status" value="1"/>
</dbReference>
<evidence type="ECO:0000256" key="4">
    <source>
        <dbReference type="ARBA" id="ARBA00022777"/>
    </source>
</evidence>
<dbReference type="SUPFAM" id="SSF111331">
    <property type="entry name" value="NAD kinase/diacylglycerol kinase-like"/>
    <property type="match status" value="1"/>
</dbReference>
<dbReference type="InterPro" id="IPR017438">
    <property type="entry name" value="ATP-NAD_kinase_N"/>
</dbReference>
<evidence type="ECO:0000256" key="7">
    <source>
        <dbReference type="ARBA" id="ARBA00044037"/>
    </source>
</evidence>
<keyword evidence="4" id="KW-0418">Kinase</keyword>
<evidence type="ECO:0000256" key="3">
    <source>
        <dbReference type="ARBA" id="ARBA00022741"/>
    </source>
</evidence>
<dbReference type="PANTHER" id="PTHR12358">
    <property type="entry name" value="SPHINGOSINE KINASE"/>
    <property type="match status" value="1"/>
</dbReference>
<keyword evidence="3" id="KW-0547">Nucleotide-binding</keyword>
<reference evidence="9 10" key="1">
    <citation type="journal article" date="2023" name="G3 (Bethesda)">
        <title>A chromosome-length genome assembly and annotation of blackberry (Rubus argutus, cv. 'Hillquist').</title>
        <authorList>
            <person name="Bruna T."/>
            <person name="Aryal R."/>
            <person name="Dudchenko O."/>
            <person name="Sargent D.J."/>
            <person name="Mead D."/>
            <person name="Buti M."/>
            <person name="Cavallini A."/>
            <person name="Hytonen T."/>
            <person name="Andres J."/>
            <person name="Pham M."/>
            <person name="Weisz D."/>
            <person name="Mascagni F."/>
            <person name="Usai G."/>
            <person name="Natali L."/>
            <person name="Bassil N."/>
            <person name="Fernandez G.E."/>
            <person name="Lomsadze A."/>
            <person name="Armour M."/>
            <person name="Olukolu B."/>
            <person name="Poorten T."/>
            <person name="Britton C."/>
            <person name="Davik J."/>
            <person name="Ashrafi H."/>
            <person name="Aiden E.L."/>
            <person name="Borodovsky M."/>
            <person name="Worthington M."/>
        </authorList>
    </citation>
    <scope>NUCLEOTIDE SEQUENCE [LARGE SCALE GENOMIC DNA]</scope>
    <source>
        <strain evidence="9">PI 553951</strain>
    </source>
</reference>
<dbReference type="EMBL" id="JBEDUW010000003">
    <property type="protein sequence ID" value="KAK9936267.1"/>
    <property type="molecule type" value="Genomic_DNA"/>
</dbReference>
<sequence length="490" mass="54100">MDRPDSSRPKPVVSDRVLINGTVTPVTFFADGVLRWTEIGQRSLIVEKEVLGFKVEGPKIRIRALVDGGDGICCVGSRVRAVARKDLVFEPLSEDSQRLWCQKLLEFIESLGRPKRLFVFVNPFGGSKSASKIFLEEVKPLFEDADIQFTLQETQYQLHAKEVAKTLDLSKYDGIVCVSGDGILVEVVNGLLEREDWDTAIKMPLGVVPAGTGNGMAKSLLDSVGEPCKVSNAVLAIIRGHKCSLDVATIWQGKTKFFSVLMLAWGLVADVDIESEKYRWMGSARLDFYAIQRIVQLRQYNGSISFVPAPGFEGYGEPTSYNNDSESTSTDPSQEKYVKVQQLGYEGPDINSENMNWRTIKGPFVSVWLHNVPWGGEDTRAAPDAKFSDGYLDVIIMRACPKLSLLSLMTGLSSGTHVKSPYVLYFKVKAFILEPGARAEDPTKEGIIDSDGEVLARGKGAYKCDQKTLMAYNKLQITVDQGLATLFSPV</sequence>
<dbReference type="AlphaFoldDB" id="A0AAW1XHU0"/>
<feature type="domain" description="DAGKc" evidence="8">
    <location>
        <begin position="112"/>
        <end position="254"/>
    </location>
</feature>
<keyword evidence="6" id="KW-0472">Membrane</keyword>
<dbReference type="Proteomes" id="UP001457282">
    <property type="component" value="Unassembled WGS sequence"/>
</dbReference>
<organism evidence="9 10">
    <name type="scientific">Rubus argutus</name>
    <name type="common">Southern blackberry</name>
    <dbReference type="NCBI Taxonomy" id="59490"/>
    <lineage>
        <taxon>Eukaryota</taxon>
        <taxon>Viridiplantae</taxon>
        <taxon>Streptophyta</taxon>
        <taxon>Embryophyta</taxon>
        <taxon>Tracheophyta</taxon>
        <taxon>Spermatophyta</taxon>
        <taxon>Magnoliopsida</taxon>
        <taxon>eudicotyledons</taxon>
        <taxon>Gunneridae</taxon>
        <taxon>Pentapetalae</taxon>
        <taxon>rosids</taxon>
        <taxon>fabids</taxon>
        <taxon>Rosales</taxon>
        <taxon>Rosaceae</taxon>
        <taxon>Rosoideae</taxon>
        <taxon>Rosoideae incertae sedis</taxon>
        <taxon>Rubus</taxon>
    </lineage>
</organism>
<dbReference type="Gene3D" id="2.60.200.40">
    <property type="match status" value="1"/>
</dbReference>
<accession>A0AAW1XHU0</accession>
<evidence type="ECO:0000256" key="2">
    <source>
        <dbReference type="ARBA" id="ARBA00022679"/>
    </source>
</evidence>
<dbReference type="Gene3D" id="3.40.50.10330">
    <property type="entry name" value="Probable inorganic polyphosphate/atp-NAD kinase, domain 1"/>
    <property type="match status" value="1"/>
</dbReference>
<dbReference type="PROSITE" id="PS50146">
    <property type="entry name" value="DAGK"/>
    <property type="match status" value="1"/>
</dbReference>
<evidence type="ECO:0000259" key="8">
    <source>
        <dbReference type="PROSITE" id="PS50146"/>
    </source>
</evidence>
<dbReference type="FunFam" id="3.40.50.10330:FF:000005">
    <property type="entry name" value="Sphingosine kinase 2"/>
    <property type="match status" value="1"/>
</dbReference>
<comment type="subcellular location">
    <subcellularLocation>
        <location evidence="1">Vacuole membrane</location>
        <topology evidence="1">Peripheral membrane protein</topology>
    </subcellularLocation>
</comment>
<evidence type="ECO:0000313" key="9">
    <source>
        <dbReference type="EMBL" id="KAK9936267.1"/>
    </source>
</evidence>
<dbReference type="SMART" id="SM00046">
    <property type="entry name" value="DAGKc"/>
    <property type="match status" value="1"/>
</dbReference>
<evidence type="ECO:0000256" key="1">
    <source>
        <dbReference type="ARBA" id="ARBA00004148"/>
    </source>
</evidence>
<gene>
    <name evidence="9" type="ORF">M0R45_013116</name>
</gene>
<dbReference type="Pfam" id="PF00781">
    <property type="entry name" value="DAGK_cat"/>
    <property type="match status" value="1"/>
</dbReference>
<protein>
    <recommendedName>
        <fullName evidence="7">sphingosine kinase</fullName>
        <ecNumber evidence="7">2.7.1.91</ecNumber>
    </recommendedName>
</protein>
<dbReference type="GO" id="GO:0046512">
    <property type="term" value="P:sphingosine biosynthetic process"/>
    <property type="evidence" value="ECO:0007669"/>
    <property type="project" value="TreeGrafter"/>
</dbReference>
<dbReference type="InterPro" id="IPR045540">
    <property type="entry name" value="YegS/DAGK_C"/>
</dbReference>
<proteinExistence type="predicted"/>
<evidence type="ECO:0000256" key="5">
    <source>
        <dbReference type="ARBA" id="ARBA00022840"/>
    </source>
</evidence>
<evidence type="ECO:0000313" key="10">
    <source>
        <dbReference type="Proteomes" id="UP001457282"/>
    </source>
</evidence>
<dbReference type="InterPro" id="IPR016064">
    <property type="entry name" value="NAD/diacylglycerol_kinase_sf"/>
</dbReference>
<dbReference type="GO" id="GO:0008481">
    <property type="term" value="F:sphingosine kinase activity"/>
    <property type="evidence" value="ECO:0007669"/>
    <property type="project" value="UniProtKB-EC"/>
</dbReference>
<dbReference type="GO" id="GO:0005524">
    <property type="term" value="F:ATP binding"/>
    <property type="evidence" value="ECO:0007669"/>
    <property type="project" value="UniProtKB-KW"/>
</dbReference>
<keyword evidence="10" id="KW-1185">Reference proteome</keyword>
<dbReference type="GO" id="GO:0009705">
    <property type="term" value="C:plant-type vacuole membrane"/>
    <property type="evidence" value="ECO:0007669"/>
    <property type="project" value="UniProtKB-ARBA"/>
</dbReference>
<dbReference type="InterPro" id="IPR001206">
    <property type="entry name" value="Diacylglycerol_kinase_cat_dom"/>
</dbReference>